<gene>
    <name evidence="2" type="ORF">OL599_03745</name>
</gene>
<keyword evidence="1" id="KW-0472">Membrane</keyword>
<keyword evidence="1" id="KW-0812">Transmembrane</keyword>
<protein>
    <submittedName>
        <fullName evidence="2">Uncharacterized protein</fullName>
    </submittedName>
</protein>
<evidence type="ECO:0000256" key="1">
    <source>
        <dbReference type="SAM" id="Phobius"/>
    </source>
</evidence>
<accession>A0AA41YJX5</accession>
<reference evidence="2" key="2">
    <citation type="submission" date="2022-10" db="EMBL/GenBank/DDBJ databases">
        <authorList>
            <person name="Trinh H.N."/>
        </authorList>
    </citation>
    <scope>NUCLEOTIDE SEQUENCE</scope>
    <source>
        <strain evidence="2">RN2-1</strain>
    </source>
</reference>
<reference evidence="2" key="1">
    <citation type="submission" date="2022-09" db="EMBL/GenBank/DDBJ databases">
        <title>Rhodovastum sp. nov. RN2-1 isolated from soil in Seongnam, South Korea.</title>
        <authorList>
            <person name="Le N.T."/>
        </authorList>
    </citation>
    <scope>NUCLEOTIDE SEQUENCE</scope>
    <source>
        <strain evidence="2">RN2-1</strain>
    </source>
</reference>
<feature type="transmembrane region" description="Helical" evidence="1">
    <location>
        <begin position="64"/>
        <end position="86"/>
    </location>
</feature>
<dbReference type="RefSeq" id="WP_264712258.1">
    <property type="nucleotide sequence ID" value="NZ_JAPDNT010000001.1"/>
</dbReference>
<proteinExistence type="predicted"/>
<evidence type="ECO:0000313" key="3">
    <source>
        <dbReference type="Proteomes" id="UP001165679"/>
    </source>
</evidence>
<comment type="caution">
    <text evidence="2">The sequence shown here is derived from an EMBL/GenBank/DDBJ whole genome shotgun (WGS) entry which is preliminary data.</text>
</comment>
<name>A0AA41YJX5_9PROT</name>
<organism evidence="2 3">
    <name type="scientific">Limobrevibacterium gyesilva</name>
    <dbReference type="NCBI Taxonomy" id="2991712"/>
    <lineage>
        <taxon>Bacteria</taxon>
        <taxon>Pseudomonadati</taxon>
        <taxon>Pseudomonadota</taxon>
        <taxon>Alphaproteobacteria</taxon>
        <taxon>Acetobacterales</taxon>
        <taxon>Acetobacteraceae</taxon>
        <taxon>Limobrevibacterium</taxon>
    </lineage>
</organism>
<sequence>MTSARAFRRFAFTFGGVVPVLYVVALFRDIALFTVYPSLGLVMLGTHHSRDVADPALGFLAPEMYWYGWTATATLGGLAAGLAATLVPDRWTQRLGSVWVWVLPLLGILGCVYFELPWFRR</sequence>
<dbReference type="AlphaFoldDB" id="A0AA41YJX5"/>
<keyword evidence="1" id="KW-1133">Transmembrane helix</keyword>
<feature type="transmembrane region" description="Helical" evidence="1">
    <location>
        <begin position="12"/>
        <end position="36"/>
    </location>
</feature>
<feature type="transmembrane region" description="Helical" evidence="1">
    <location>
        <begin position="98"/>
        <end position="119"/>
    </location>
</feature>
<keyword evidence="3" id="KW-1185">Reference proteome</keyword>
<dbReference type="EMBL" id="JAPDNT010000001">
    <property type="protein sequence ID" value="MCW3473681.1"/>
    <property type="molecule type" value="Genomic_DNA"/>
</dbReference>
<evidence type="ECO:0000313" key="2">
    <source>
        <dbReference type="EMBL" id="MCW3473681.1"/>
    </source>
</evidence>
<dbReference type="Proteomes" id="UP001165679">
    <property type="component" value="Unassembled WGS sequence"/>
</dbReference>